<keyword evidence="4" id="KW-1185">Reference proteome</keyword>
<dbReference type="InterPro" id="IPR029044">
    <property type="entry name" value="Nucleotide-diphossugar_trans"/>
</dbReference>
<accession>A0ABS6JVT7</accession>
<dbReference type="EC" id="2.4.-.-" evidence="3"/>
<keyword evidence="3" id="KW-0808">Transferase</keyword>
<evidence type="ECO:0000313" key="3">
    <source>
        <dbReference type="EMBL" id="MBU9722711.1"/>
    </source>
</evidence>
<dbReference type="InterPro" id="IPR001173">
    <property type="entry name" value="Glyco_trans_2-like"/>
</dbReference>
<dbReference type="Pfam" id="PF00535">
    <property type="entry name" value="Glycos_transf_2"/>
    <property type="match status" value="1"/>
</dbReference>
<dbReference type="PANTHER" id="PTHR22916:SF3">
    <property type="entry name" value="UDP-GLCNAC:BETAGAL BETA-1,3-N-ACETYLGLUCOSAMINYLTRANSFERASE-LIKE PROTEIN 1"/>
    <property type="match status" value="1"/>
</dbReference>
<evidence type="ECO:0000259" key="2">
    <source>
        <dbReference type="Pfam" id="PF00535"/>
    </source>
</evidence>
<dbReference type="EMBL" id="JAHQCR010000058">
    <property type="protein sequence ID" value="MBU9722711.1"/>
    <property type="molecule type" value="Genomic_DNA"/>
</dbReference>
<comment type="caution">
    <text evidence="3">The sequence shown here is derived from an EMBL/GenBank/DDBJ whole genome shotgun (WGS) entry which is preliminary data.</text>
</comment>
<evidence type="ECO:0000256" key="1">
    <source>
        <dbReference type="ARBA" id="ARBA00006739"/>
    </source>
</evidence>
<reference evidence="3 4" key="1">
    <citation type="submission" date="2021-06" db="EMBL/GenBank/DDBJ databases">
        <title>Bacillus sp. RD4P76, an endophyte from a halophyte.</title>
        <authorList>
            <person name="Sun J.-Q."/>
        </authorList>
    </citation>
    <scope>NUCLEOTIDE SEQUENCE [LARGE SCALE GENOMIC DNA]</scope>
    <source>
        <strain evidence="3 4">JCM 17098</strain>
    </source>
</reference>
<protein>
    <submittedName>
        <fullName evidence="3">Glycosyltransferase</fullName>
        <ecNumber evidence="3">2.4.-.-</ecNumber>
    </submittedName>
</protein>
<gene>
    <name evidence="3" type="ORF">KS407_14940</name>
</gene>
<comment type="similarity">
    <text evidence="1">Belongs to the glycosyltransferase 2 family.</text>
</comment>
<dbReference type="SUPFAM" id="SSF53448">
    <property type="entry name" value="Nucleotide-diphospho-sugar transferases"/>
    <property type="match status" value="1"/>
</dbReference>
<dbReference type="GO" id="GO:0016757">
    <property type="term" value="F:glycosyltransferase activity"/>
    <property type="evidence" value="ECO:0007669"/>
    <property type="project" value="UniProtKB-KW"/>
</dbReference>
<sequence>MIRVIKKIIAEGIDWVLYRALKTKHKEYLSNLLTQQQKEKLKSIIKPGKKRTQLRKIERIKYRLYTLGIKDRALADLEEIIANSDDVYLKKLASWELALWHANQYDKDHAIKCVSLLEKLALNEKDSDFFRKITVLMAECYDIMGELERGKDCVMEALNRKAHVDLFFARANLETTVEERLPWINRALSLFECENVNLKSGYDISPYDAIQVNSSLEKVDSEVKVTVIIPAYNAGDMIRTSIESMLNQTWGNIEIIVADDCSSDNTVSVVEKYEKNDSRVKLIQTVSNGGAYVARNHALKIATGDFITINDADDWSHPEKIATQVNHLIKNKHIMANFSQQARVTEDLKFYRRGKPGEYVFSNMSSFMFRSKPVLDKLGYWDSVRFAGDSEFVKRVKKVFGEKSVVELQTAPLSFQRQSESSLTGHSAFGFPGYFFGVRKEYAEAHEFYHEKNSSNLFYPFPVEKRLFPVPEPMWPNRESKNNGIRHFDVIIASEFRLLGGTNMSNIEEIKAQKERSLRTGLIQMSRYDLNSVDSMNPKVRELLDGDSVQMVVYGEKVSCDLLIVRHPPILQDWQQYIPHVEAKHISVIVNQPPKRDYSESGTTLYELKNCASHLEQYFGSKGTWYPIGPLVRESLLNHHTEELDYVTLADNDWMNIINVDEWKRDSLPNNQVIKIGRHSRDQYVKWPEDRESLLKIYPETKEYEVHVLGGANSPKKVLKDLPSNWRVTEFGAIHPKDFLAELDVFVYYTHSDWVEAFGRVIFEAMAVGVPVIIHPKYKGLFGEAAIYAEIDDVENEIRKLMSNETLYMSQVEKAYRYVEEHFGYSKHASRLEEFLSDRN</sequence>
<dbReference type="Gene3D" id="3.90.550.10">
    <property type="entry name" value="Spore Coat Polysaccharide Biosynthesis Protein SpsA, Chain A"/>
    <property type="match status" value="1"/>
</dbReference>
<feature type="domain" description="Glycosyltransferase 2-like" evidence="2">
    <location>
        <begin position="226"/>
        <end position="355"/>
    </location>
</feature>
<name>A0ABS6JVT7_9BACI</name>
<dbReference type="SUPFAM" id="SSF53756">
    <property type="entry name" value="UDP-Glycosyltransferase/glycogen phosphorylase"/>
    <property type="match status" value="1"/>
</dbReference>
<keyword evidence="3" id="KW-0328">Glycosyltransferase</keyword>
<proteinExistence type="inferred from homology"/>
<dbReference type="Gene3D" id="3.40.50.2000">
    <property type="entry name" value="Glycogen Phosphorylase B"/>
    <property type="match status" value="1"/>
</dbReference>
<dbReference type="CDD" id="cd00761">
    <property type="entry name" value="Glyco_tranf_GTA_type"/>
    <property type="match status" value="1"/>
</dbReference>
<dbReference type="PANTHER" id="PTHR22916">
    <property type="entry name" value="GLYCOSYLTRANSFERASE"/>
    <property type="match status" value="1"/>
</dbReference>
<dbReference type="Pfam" id="PF13692">
    <property type="entry name" value="Glyco_trans_1_4"/>
    <property type="match status" value="1"/>
</dbReference>
<dbReference type="RefSeq" id="WP_088076558.1">
    <property type="nucleotide sequence ID" value="NZ_JAHQCR010000058.1"/>
</dbReference>
<organism evidence="3 4">
    <name type="scientific">Evansella alkalicola</name>
    <dbReference type="NCBI Taxonomy" id="745819"/>
    <lineage>
        <taxon>Bacteria</taxon>
        <taxon>Bacillati</taxon>
        <taxon>Bacillota</taxon>
        <taxon>Bacilli</taxon>
        <taxon>Bacillales</taxon>
        <taxon>Bacillaceae</taxon>
        <taxon>Evansella</taxon>
    </lineage>
</organism>
<evidence type="ECO:0000313" key="4">
    <source>
        <dbReference type="Proteomes" id="UP000790580"/>
    </source>
</evidence>
<dbReference type="Proteomes" id="UP000790580">
    <property type="component" value="Unassembled WGS sequence"/>
</dbReference>